<dbReference type="EC" id="4.2.1.44" evidence="2"/>
<organism evidence="2 3">
    <name type="scientific">Rubellimicrobium mesophilum DSM 19309</name>
    <dbReference type="NCBI Taxonomy" id="442562"/>
    <lineage>
        <taxon>Bacteria</taxon>
        <taxon>Pseudomonadati</taxon>
        <taxon>Pseudomonadota</taxon>
        <taxon>Alphaproteobacteria</taxon>
        <taxon>Rhodobacterales</taxon>
        <taxon>Roseobacteraceae</taxon>
        <taxon>Rubellimicrobium</taxon>
    </lineage>
</organism>
<dbReference type="AlphaFoldDB" id="A0A017HSF0"/>
<dbReference type="RefSeq" id="WP_037277161.1">
    <property type="nucleotide sequence ID" value="NZ_KK088521.1"/>
</dbReference>
<reference evidence="2 3" key="1">
    <citation type="submission" date="2013-02" db="EMBL/GenBank/DDBJ databases">
        <authorList>
            <person name="Fiebig A."/>
            <person name="Goeker M."/>
            <person name="Klenk H.-P.P."/>
        </authorList>
    </citation>
    <scope>NUCLEOTIDE SEQUENCE [LARGE SCALE GENOMIC DNA]</scope>
    <source>
        <strain evidence="2 3">DSM 19309</strain>
    </source>
</reference>
<feature type="region of interest" description="Disordered" evidence="1">
    <location>
        <begin position="35"/>
        <end position="114"/>
    </location>
</feature>
<evidence type="ECO:0000313" key="3">
    <source>
        <dbReference type="Proteomes" id="UP000019666"/>
    </source>
</evidence>
<dbReference type="EMBL" id="AOSK01000041">
    <property type="protein sequence ID" value="EYD76679.1"/>
    <property type="molecule type" value="Genomic_DNA"/>
</dbReference>
<feature type="compositionally biased region" description="Basic and acidic residues" evidence="1">
    <location>
        <begin position="43"/>
        <end position="62"/>
    </location>
</feature>
<keyword evidence="3" id="KW-1185">Reference proteome</keyword>
<feature type="compositionally biased region" description="Basic and acidic residues" evidence="1">
    <location>
        <begin position="97"/>
        <end position="108"/>
    </location>
</feature>
<comment type="caution">
    <text evidence="2">The sequence shown here is derived from an EMBL/GenBank/DDBJ whole genome shotgun (WGS) entry which is preliminary data.</text>
</comment>
<gene>
    <name evidence="2" type="ORF">Rumeso_01637</name>
</gene>
<accession>A0A017HSF0</accession>
<name>A0A017HSF0_9RHOB</name>
<dbReference type="InterPro" id="IPR036237">
    <property type="entry name" value="Xyl_isomerase-like_sf"/>
</dbReference>
<dbReference type="Gene3D" id="3.20.20.150">
    <property type="entry name" value="Divalent-metal-dependent TIM barrel enzymes"/>
    <property type="match status" value="1"/>
</dbReference>
<dbReference type="GO" id="GO:0050114">
    <property type="term" value="F:myo-inosose-2 dehydratase activity"/>
    <property type="evidence" value="ECO:0007669"/>
    <property type="project" value="UniProtKB-EC"/>
</dbReference>
<evidence type="ECO:0000256" key="1">
    <source>
        <dbReference type="SAM" id="MobiDB-lite"/>
    </source>
</evidence>
<dbReference type="SUPFAM" id="SSF51658">
    <property type="entry name" value="Xylose isomerase-like"/>
    <property type="match status" value="1"/>
</dbReference>
<sequence length="114" mass="12740">MKARLGIAPISSWNHDLADLSDDVSLEECLRQAPEAEFTGMETGHRLPMDRKAPRPNLDHRGIRVRGGWFPDLLPDGNPEAGKDPNKVPPAEMARIGQRERMRVRSADGYEVAQ</sequence>
<protein>
    <submittedName>
        <fullName evidence="2">Inosose dehydratase</fullName>
        <ecNumber evidence="2">4.2.1.44</ecNumber>
    </submittedName>
</protein>
<evidence type="ECO:0000313" key="2">
    <source>
        <dbReference type="EMBL" id="EYD76679.1"/>
    </source>
</evidence>
<keyword evidence="2" id="KW-0456">Lyase</keyword>
<dbReference type="Proteomes" id="UP000019666">
    <property type="component" value="Unassembled WGS sequence"/>
</dbReference>
<proteinExistence type="predicted"/>
<dbReference type="PATRIC" id="fig|442562.3.peg.1620"/>
<dbReference type="STRING" id="442562.Rumeso_01637"/>
<dbReference type="HOGENOM" id="CLU_2119300_0_0_5"/>